<organism evidence="1 2">
    <name type="scientific">Rossellomorea oryzaecorticis</name>
    <dbReference type="NCBI Taxonomy" id="1396505"/>
    <lineage>
        <taxon>Bacteria</taxon>
        <taxon>Bacillati</taxon>
        <taxon>Bacillota</taxon>
        <taxon>Bacilli</taxon>
        <taxon>Bacillales</taxon>
        <taxon>Bacillaceae</taxon>
        <taxon>Rossellomorea</taxon>
    </lineage>
</organism>
<name>A0ABU9K7Q6_9BACI</name>
<accession>A0ABU9K7Q6</accession>
<protein>
    <submittedName>
        <fullName evidence="1">Uncharacterized protein</fullName>
    </submittedName>
</protein>
<dbReference type="RefSeq" id="WP_341979736.1">
    <property type="nucleotide sequence ID" value="NZ_JBBYAF010000002.1"/>
</dbReference>
<sequence length="105" mass="12470">MTFEELQTIKRHICQLNALIELRSDDAKDAGEFIQLIRSFLRIQPKEAYLPMMEVMTVIKYQKPVIFQVLKHRGQKDHHFEFLTNITMDIRTAEKNLEHWLAKSA</sequence>
<dbReference type="EMBL" id="JBBYAF010000002">
    <property type="protein sequence ID" value="MEL3970983.1"/>
    <property type="molecule type" value="Genomic_DNA"/>
</dbReference>
<proteinExistence type="predicted"/>
<reference evidence="1 2" key="1">
    <citation type="submission" date="2024-04" db="EMBL/GenBank/DDBJ databases">
        <title>Bacillus oryzaecorticis sp. nov., a moderately halophilic bacterium isolated from rice husks.</title>
        <authorList>
            <person name="Zhu H.-S."/>
        </authorList>
    </citation>
    <scope>NUCLEOTIDE SEQUENCE [LARGE SCALE GENOMIC DNA]</scope>
    <source>
        <strain evidence="1 2">ZC255</strain>
    </source>
</reference>
<evidence type="ECO:0000313" key="2">
    <source>
        <dbReference type="Proteomes" id="UP001389717"/>
    </source>
</evidence>
<evidence type="ECO:0000313" key="1">
    <source>
        <dbReference type="EMBL" id="MEL3970983.1"/>
    </source>
</evidence>
<dbReference type="Proteomes" id="UP001389717">
    <property type="component" value="Unassembled WGS sequence"/>
</dbReference>
<gene>
    <name evidence="1" type="ORF">AAEO50_01725</name>
</gene>
<keyword evidence="2" id="KW-1185">Reference proteome</keyword>
<comment type="caution">
    <text evidence="1">The sequence shown here is derived from an EMBL/GenBank/DDBJ whole genome shotgun (WGS) entry which is preliminary data.</text>
</comment>